<dbReference type="Gene3D" id="1.10.340.30">
    <property type="entry name" value="Hypothetical protein, domain 2"/>
    <property type="match status" value="1"/>
</dbReference>
<dbReference type="InterPro" id="IPR023170">
    <property type="entry name" value="HhH_base_excis_C"/>
</dbReference>
<dbReference type="GO" id="GO:0140097">
    <property type="term" value="F:catalytic activity, acting on DNA"/>
    <property type="evidence" value="ECO:0007669"/>
    <property type="project" value="UniProtKB-ARBA"/>
</dbReference>
<dbReference type="CDD" id="cd00056">
    <property type="entry name" value="ENDO3c"/>
    <property type="match status" value="1"/>
</dbReference>
<dbReference type="GO" id="GO:0016787">
    <property type="term" value="F:hydrolase activity"/>
    <property type="evidence" value="ECO:0007669"/>
    <property type="project" value="UniProtKB-ARBA"/>
</dbReference>
<evidence type="ECO:0000313" key="4">
    <source>
        <dbReference type="Proteomes" id="UP001530315"/>
    </source>
</evidence>
<dbReference type="SMART" id="SM00478">
    <property type="entry name" value="ENDO3c"/>
    <property type="match status" value="1"/>
</dbReference>
<accession>A0ABD3MCS4</accession>
<comment type="caution">
    <text evidence="3">The sequence shown here is derived from an EMBL/GenBank/DDBJ whole genome shotgun (WGS) entry which is preliminary data.</text>
</comment>
<dbReference type="InterPro" id="IPR011257">
    <property type="entry name" value="DNA_glycosylase"/>
</dbReference>
<organism evidence="3 4">
    <name type="scientific">Stephanodiscus triporus</name>
    <dbReference type="NCBI Taxonomy" id="2934178"/>
    <lineage>
        <taxon>Eukaryota</taxon>
        <taxon>Sar</taxon>
        <taxon>Stramenopiles</taxon>
        <taxon>Ochrophyta</taxon>
        <taxon>Bacillariophyta</taxon>
        <taxon>Coscinodiscophyceae</taxon>
        <taxon>Thalassiosirophycidae</taxon>
        <taxon>Stephanodiscales</taxon>
        <taxon>Stephanodiscaceae</taxon>
        <taxon>Stephanodiscus</taxon>
    </lineage>
</organism>
<keyword evidence="4" id="KW-1185">Reference proteome</keyword>
<protein>
    <recommendedName>
        <fullName evidence="2">HhH-GPD domain-containing protein</fullName>
    </recommendedName>
</protein>
<dbReference type="PANTHER" id="PTHR47203:SF1">
    <property type="entry name" value="HYPOTHETICAL BASE EXCISION DNA REPAIR PROTEIN (EUROFUNG)"/>
    <property type="match status" value="1"/>
</dbReference>
<reference evidence="3 4" key="1">
    <citation type="submission" date="2024-10" db="EMBL/GenBank/DDBJ databases">
        <title>Updated reference genomes for cyclostephanoid diatoms.</title>
        <authorList>
            <person name="Roberts W.R."/>
            <person name="Alverson A.J."/>
        </authorList>
    </citation>
    <scope>NUCLEOTIDE SEQUENCE [LARGE SCALE GENOMIC DNA]</scope>
    <source>
        <strain evidence="3 4">AJA276-08</strain>
    </source>
</reference>
<evidence type="ECO:0000259" key="2">
    <source>
        <dbReference type="SMART" id="SM00478"/>
    </source>
</evidence>
<dbReference type="Gene3D" id="1.10.1670.10">
    <property type="entry name" value="Helix-hairpin-Helix base-excision DNA repair enzymes (C-terminal)"/>
    <property type="match status" value="1"/>
</dbReference>
<dbReference type="Proteomes" id="UP001530315">
    <property type="component" value="Unassembled WGS sequence"/>
</dbReference>
<feature type="compositionally biased region" description="Basic and acidic residues" evidence="1">
    <location>
        <begin position="1"/>
        <end position="25"/>
    </location>
</feature>
<name>A0ABD3MCS4_9STRA</name>
<evidence type="ECO:0000256" key="1">
    <source>
        <dbReference type="SAM" id="MobiDB-lite"/>
    </source>
</evidence>
<dbReference type="Pfam" id="PF00730">
    <property type="entry name" value="HhH-GPD"/>
    <property type="match status" value="1"/>
</dbReference>
<dbReference type="InterPro" id="IPR003265">
    <property type="entry name" value="HhH-GPD_domain"/>
</dbReference>
<proteinExistence type="predicted"/>
<dbReference type="SUPFAM" id="SSF48150">
    <property type="entry name" value="DNA-glycosylase"/>
    <property type="match status" value="1"/>
</dbReference>
<feature type="domain" description="HhH-GPD" evidence="2">
    <location>
        <begin position="124"/>
        <end position="284"/>
    </location>
</feature>
<feature type="region of interest" description="Disordered" evidence="1">
    <location>
        <begin position="1"/>
        <end position="39"/>
    </location>
</feature>
<gene>
    <name evidence="3" type="ORF">ACHAW5_005000</name>
</gene>
<dbReference type="AlphaFoldDB" id="A0ABD3MCS4"/>
<sequence length="367" mass="40975">MEKAAKKRSCFEEGRSNIKRARGDETTNVSASKTPKPMKAEPIHLSSIRSMCVEAKVDFSAKQRPTPTECHLVVHELGKLHPDVISNNDERRVALELQRQQTNESRTKNRSNVPITDAIISTMLSQNTTAANQDRAFASLKAAFPGGWEQVATELNTSRIQDAIRVAGLAQVRAERLLSMLQVILSERGEANFEYLQHYKSNDDIVQELSRFKGMGPKTISCVLLFALGRPDFPVDTHVLRISKQMGWVPQSYSREAAYRYLNDLIPDECKLDLHCLLVAHGKQCNRCAARGRAQFPPAEQWACPMAAIKNGKLVAANICANFATLDQKPAAVKEENQFESTYLFRAAKPEPDRANPSSEILIKKEA</sequence>
<dbReference type="EMBL" id="JALLAZ020001853">
    <property type="protein sequence ID" value="KAL3761387.1"/>
    <property type="molecule type" value="Genomic_DNA"/>
</dbReference>
<dbReference type="PANTHER" id="PTHR47203">
    <property type="match status" value="1"/>
</dbReference>
<evidence type="ECO:0000313" key="3">
    <source>
        <dbReference type="EMBL" id="KAL3761387.1"/>
    </source>
</evidence>